<reference evidence="4" key="1">
    <citation type="submission" date="2012-01" db="EMBL/GenBank/DDBJ databases">
        <title>The Genome Sequence of Treponema denticola H-22.</title>
        <authorList>
            <consortium name="The Broad Institute Genome Sequencing Platform"/>
            <person name="Earl A."/>
            <person name="Ward D."/>
            <person name="Feldgarden M."/>
            <person name="Gevers D."/>
            <person name="Blanton J.M."/>
            <person name="Fenno C.J."/>
            <person name="Baranova O.V."/>
            <person name="Mathney J."/>
            <person name="Dewhirst F.E."/>
            <person name="Izard J."/>
            <person name="Young S.K."/>
            <person name="Zeng Q."/>
            <person name="Gargeya S."/>
            <person name="Fitzgerald M."/>
            <person name="Haas B."/>
            <person name="Abouelleil A."/>
            <person name="Alvarado L."/>
            <person name="Arachchi H.M."/>
            <person name="Berlin A."/>
            <person name="Chapman S.B."/>
            <person name="Gearin G."/>
            <person name="Goldberg J."/>
            <person name="Griggs A."/>
            <person name="Gujja S."/>
            <person name="Hansen M."/>
            <person name="Heiman D."/>
            <person name="Howarth C."/>
            <person name="Larimer J."/>
            <person name="Lui A."/>
            <person name="MacDonald P.J.P."/>
            <person name="McCowen C."/>
            <person name="Montmayeur A."/>
            <person name="Murphy C."/>
            <person name="Neiman D."/>
            <person name="Pearson M."/>
            <person name="Priest M."/>
            <person name="Roberts A."/>
            <person name="Saif S."/>
            <person name="Shea T."/>
            <person name="Sisk P."/>
            <person name="Stolte C."/>
            <person name="Sykes S."/>
            <person name="Wortman J."/>
            <person name="Nusbaum C."/>
            <person name="Birren B."/>
        </authorList>
    </citation>
    <scope>NUCLEOTIDE SEQUENCE [LARGE SCALE GENOMIC DNA]</scope>
    <source>
        <strain evidence="4">H-22</strain>
    </source>
</reference>
<dbReference type="PATRIC" id="fig|999432.5.peg.1889"/>
<comment type="caution">
    <text evidence="4">The sequence shown here is derived from an EMBL/GenBank/DDBJ whole genome shotgun (WGS) entry which is preliminary data.</text>
</comment>
<keyword evidence="2" id="KW-0472">Membrane</keyword>
<dbReference type="AlphaFoldDB" id="A0A0E2E511"/>
<proteinExistence type="predicted"/>
<dbReference type="HOGENOM" id="CLU_354090_0_0_12"/>
<name>A0A0E2E511_TREDN</name>
<sequence length="797" mass="91169">MMIKDLDKFLNRIKKIYVHPDTVKIASLIILAGLMVLPFSMTKMDLFNTSQKAVNLYPMTVLFSNLIQSGLNFFYVSSLLLFLLPIAFIIIFVSIFQTRISSKIVYFSALVPISLYLSASISGMNLFANTPRWFYSLSPLTYFAFFIALIFHAFLIAHGIISIKRQNESYVEYKRLLKEEESKEELLNKRIADKLKKQKEKSLKNNPEPIQEEAFSIDKLLKQYITRFKNRKKRSHIKIKITIVIIFTILVILSTFIYTDLRNYNMLLTQNVNTTGKSQAEQVAAIYSFSDGLHAKINAFIEGIRKTNLSSPFPFQRVDIITTSNKQPVFLEEIDESTELPFFDVFSYTTAAGQVRLISDEEKNISPEEAALYIKHFKNQATVSTPIYKEDNGTCLYIYPVTFTRKEGQRLVGFSVVTYLKEILDRPYFQAKVFVFSISAVFFYASIIIVLFLADFIANPIIFLCGNIRKTANILRGMISSNAAVEADRLIFEENIKTHDEIKTLSIELKNIISLIRGILPYVSFHTIQNAEKNLSSKSATRELCFLFTDIRGFTSMCENMQPREVINILNRYLDIETKIIFENGGDVDKYVGDEIMAFFSGPKKEINACKAAMEIRKAMRREQKAALKEGSALVSVGIGINSGPVVFGPVGSKTRKDFTSIGDTVNLAARLEGANKEYGSKSIISEEVYKNLSKDFICRELDFIAVKGKTEAVRIYEILQPTEKLTTEKLYDIKKLFETGLSYYRKRKWKHAEKYFSECAEKYNDAPSKVFLRRVTHYQVSPPKPKWSGVFVMNVK</sequence>
<dbReference type="InterPro" id="IPR050697">
    <property type="entry name" value="Adenylyl/Guanylyl_Cyclase_3/4"/>
</dbReference>
<dbReference type="SMART" id="SM00044">
    <property type="entry name" value="CYCc"/>
    <property type="match status" value="1"/>
</dbReference>
<dbReference type="GO" id="GO:0035556">
    <property type="term" value="P:intracellular signal transduction"/>
    <property type="evidence" value="ECO:0007669"/>
    <property type="project" value="InterPro"/>
</dbReference>
<feature type="transmembrane region" description="Helical" evidence="2">
    <location>
        <begin position="433"/>
        <end position="454"/>
    </location>
</feature>
<feature type="domain" description="Guanylate cyclase" evidence="3">
    <location>
        <begin position="545"/>
        <end position="673"/>
    </location>
</feature>
<evidence type="ECO:0000259" key="3">
    <source>
        <dbReference type="PROSITE" id="PS50125"/>
    </source>
</evidence>
<protein>
    <recommendedName>
        <fullName evidence="3">Guanylate cyclase domain-containing protein</fullName>
    </recommendedName>
</protein>
<feature type="transmembrane region" description="Helical" evidence="2">
    <location>
        <begin position="73"/>
        <end position="93"/>
    </location>
</feature>
<dbReference type="Gene3D" id="3.30.70.1230">
    <property type="entry name" value="Nucleotide cyclase"/>
    <property type="match status" value="1"/>
</dbReference>
<dbReference type="Proteomes" id="UP000011705">
    <property type="component" value="Chromosome"/>
</dbReference>
<organism evidence="4">
    <name type="scientific">Treponema denticola H-22</name>
    <dbReference type="NCBI Taxonomy" id="999432"/>
    <lineage>
        <taxon>Bacteria</taxon>
        <taxon>Pseudomonadati</taxon>
        <taxon>Spirochaetota</taxon>
        <taxon>Spirochaetia</taxon>
        <taxon>Spirochaetales</taxon>
        <taxon>Treponemataceae</taxon>
        <taxon>Treponema</taxon>
    </lineage>
</organism>
<feature type="transmembrane region" description="Helical" evidence="2">
    <location>
        <begin position="105"/>
        <end position="128"/>
    </location>
</feature>
<dbReference type="Pfam" id="PF00211">
    <property type="entry name" value="Guanylate_cyc"/>
    <property type="match status" value="1"/>
</dbReference>
<accession>A0A0E2E511</accession>
<keyword evidence="2" id="KW-1133">Transmembrane helix</keyword>
<feature type="transmembrane region" description="Helical" evidence="2">
    <location>
        <begin position="21"/>
        <end position="41"/>
    </location>
</feature>
<dbReference type="SUPFAM" id="SSF55073">
    <property type="entry name" value="Nucleotide cyclase"/>
    <property type="match status" value="1"/>
</dbReference>
<feature type="transmembrane region" description="Helical" evidence="2">
    <location>
        <begin position="237"/>
        <end position="258"/>
    </location>
</feature>
<evidence type="ECO:0000256" key="2">
    <source>
        <dbReference type="SAM" id="Phobius"/>
    </source>
</evidence>
<dbReference type="GO" id="GO:0006171">
    <property type="term" value="P:cAMP biosynthetic process"/>
    <property type="evidence" value="ECO:0007669"/>
    <property type="project" value="TreeGrafter"/>
</dbReference>
<feature type="transmembrane region" description="Helical" evidence="2">
    <location>
        <begin position="140"/>
        <end position="161"/>
    </location>
</feature>
<dbReference type="PROSITE" id="PS50125">
    <property type="entry name" value="GUANYLATE_CYCLASE_2"/>
    <property type="match status" value="1"/>
</dbReference>
<dbReference type="InterPro" id="IPR001054">
    <property type="entry name" value="A/G_cyclase"/>
</dbReference>
<feature type="coiled-coil region" evidence="1">
    <location>
        <begin position="163"/>
        <end position="197"/>
    </location>
</feature>
<dbReference type="GO" id="GO:0004016">
    <property type="term" value="F:adenylate cyclase activity"/>
    <property type="evidence" value="ECO:0007669"/>
    <property type="project" value="UniProtKB-ARBA"/>
</dbReference>
<dbReference type="EMBL" id="AGDV01000015">
    <property type="protein sequence ID" value="EMB32040.1"/>
    <property type="molecule type" value="Genomic_DNA"/>
</dbReference>
<dbReference type="CDD" id="cd07302">
    <property type="entry name" value="CHD"/>
    <property type="match status" value="1"/>
</dbReference>
<dbReference type="PANTHER" id="PTHR43081:SF1">
    <property type="entry name" value="ADENYLATE CYCLASE, TERMINAL-DIFFERENTIATION SPECIFIC"/>
    <property type="match status" value="1"/>
</dbReference>
<keyword evidence="1" id="KW-0175">Coiled coil</keyword>
<dbReference type="PANTHER" id="PTHR43081">
    <property type="entry name" value="ADENYLATE CYCLASE, TERMINAL-DIFFERENTIATION SPECIFIC-RELATED"/>
    <property type="match status" value="1"/>
</dbReference>
<dbReference type="InterPro" id="IPR029787">
    <property type="entry name" value="Nucleotide_cyclase"/>
</dbReference>
<keyword evidence="2" id="KW-0812">Transmembrane</keyword>
<dbReference type="RefSeq" id="WP_002685067.1">
    <property type="nucleotide sequence ID" value="NZ_CM001795.1"/>
</dbReference>
<gene>
    <name evidence="4" type="ORF">HMPREF9726_01823</name>
</gene>
<evidence type="ECO:0000313" key="4">
    <source>
        <dbReference type="EMBL" id="EMB32040.1"/>
    </source>
</evidence>
<evidence type="ECO:0000256" key="1">
    <source>
        <dbReference type="SAM" id="Coils"/>
    </source>
</evidence>